<sequence>MRVLSLFDGMGCGMIALRELGIEPEVYYASEIDKYAIMQTSRNFPNVIHVGDVRELDASKLGRIDLLIGGSPCTSFSSAGKMNGMSTKCSEEVVTLDRYLELKEHNYEFEGESYLFLEYVRILKELRKVNPDILFLLENVEMQTKWENVIDSVLGIKGAHINSALVSAQNRRRIYWSNIKTTRYGLFNHDLYTHIPRPADRCIYLRDILEDEVDKKYFISDNMHD</sequence>
<organism evidence="9">
    <name type="scientific">Myoviridae sp. ctsK93</name>
    <dbReference type="NCBI Taxonomy" id="2825190"/>
    <lineage>
        <taxon>Viruses</taxon>
        <taxon>Duplodnaviria</taxon>
        <taxon>Heunggongvirae</taxon>
        <taxon>Uroviricota</taxon>
        <taxon>Caudoviricetes</taxon>
    </lineage>
</organism>
<keyword evidence="6" id="KW-0899">Viral immunoevasion</keyword>
<evidence type="ECO:0000256" key="2">
    <source>
        <dbReference type="ARBA" id="ARBA00022603"/>
    </source>
</evidence>
<dbReference type="PANTHER" id="PTHR23068">
    <property type="entry name" value="DNA CYTOSINE-5- -METHYLTRANSFERASE 3-RELATED"/>
    <property type="match status" value="1"/>
</dbReference>
<dbReference type="EC" id="2.1.1.37" evidence="1"/>
<evidence type="ECO:0000256" key="8">
    <source>
        <dbReference type="PROSITE-ProRule" id="PRU01016"/>
    </source>
</evidence>
<evidence type="ECO:0000313" key="9">
    <source>
        <dbReference type="EMBL" id="DAE07104.1"/>
    </source>
</evidence>
<evidence type="ECO:0000256" key="1">
    <source>
        <dbReference type="ARBA" id="ARBA00011975"/>
    </source>
</evidence>
<dbReference type="Pfam" id="PF00145">
    <property type="entry name" value="DNA_methylase"/>
    <property type="match status" value="1"/>
</dbReference>
<keyword evidence="5 8" id="KW-0949">S-adenosyl-L-methionine</keyword>
<keyword evidence="3" id="KW-0945">Host-virus interaction</keyword>
<reference evidence="9" key="1">
    <citation type="journal article" date="2021" name="Proc. Natl. Acad. Sci. U.S.A.">
        <title>A Catalog of Tens of Thousands of Viruses from Human Metagenomes Reveals Hidden Associations with Chronic Diseases.</title>
        <authorList>
            <person name="Tisza M.J."/>
            <person name="Buck C.B."/>
        </authorList>
    </citation>
    <scope>NUCLEOTIDE SEQUENCE</scope>
    <source>
        <strain evidence="9">CtsK93</strain>
    </source>
</reference>
<protein>
    <recommendedName>
        <fullName evidence="1">DNA (cytosine-5-)-methyltransferase</fullName>
        <ecNumber evidence="1">2.1.1.37</ecNumber>
    </recommendedName>
</protein>
<dbReference type="GO" id="GO:0099018">
    <property type="term" value="P:symbiont-mediated evasion of host restriction-modification system"/>
    <property type="evidence" value="ECO:0007669"/>
    <property type="project" value="UniProtKB-KW"/>
</dbReference>
<evidence type="ECO:0000256" key="4">
    <source>
        <dbReference type="ARBA" id="ARBA00022679"/>
    </source>
</evidence>
<proteinExistence type="inferred from homology"/>
<evidence type="ECO:0000256" key="3">
    <source>
        <dbReference type="ARBA" id="ARBA00022632"/>
    </source>
</evidence>
<keyword evidence="7" id="KW-1258">Restriction-modification system evasion by virus</keyword>
<dbReference type="InterPro" id="IPR050390">
    <property type="entry name" value="C5-Methyltransferase"/>
</dbReference>
<dbReference type="InterPro" id="IPR029063">
    <property type="entry name" value="SAM-dependent_MTases_sf"/>
</dbReference>
<dbReference type="EMBL" id="BK015446">
    <property type="protein sequence ID" value="DAE07104.1"/>
    <property type="molecule type" value="Genomic_DNA"/>
</dbReference>
<dbReference type="SUPFAM" id="SSF53335">
    <property type="entry name" value="S-adenosyl-L-methionine-dependent methyltransferases"/>
    <property type="match status" value="1"/>
</dbReference>
<feature type="active site" evidence="8">
    <location>
        <position position="73"/>
    </location>
</feature>
<dbReference type="PANTHER" id="PTHR23068:SF25">
    <property type="entry name" value="DNA (CYTOSINE-5)-METHYLTRANSFERASE DRM2"/>
    <property type="match status" value="1"/>
</dbReference>
<dbReference type="GO" id="GO:0032259">
    <property type="term" value="P:methylation"/>
    <property type="evidence" value="ECO:0007669"/>
    <property type="project" value="UniProtKB-KW"/>
</dbReference>
<evidence type="ECO:0000256" key="6">
    <source>
        <dbReference type="ARBA" id="ARBA00023280"/>
    </source>
</evidence>
<dbReference type="Gene3D" id="3.40.50.150">
    <property type="entry name" value="Vaccinia Virus protein VP39"/>
    <property type="match status" value="1"/>
</dbReference>
<evidence type="ECO:0000256" key="7">
    <source>
        <dbReference type="ARBA" id="ARBA00033479"/>
    </source>
</evidence>
<dbReference type="GO" id="GO:0052170">
    <property type="term" value="P:symbiont-mediated suppression of host innate immune response"/>
    <property type="evidence" value="ECO:0007669"/>
    <property type="project" value="UniProtKB-KW"/>
</dbReference>
<dbReference type="PROSITE" id="PS51679">
    <property type="entry name" value="SAM_MT_C5"/>
    <property type="match status" value="1"/>
</dbReference>
<dbReference type="InterPro" id="IPR018117">
    <property type="entry name" value="C5_DNA_meth_AS"/>
</dbReference>
<dbReference type="GO" id="GO:0003886">
    <property type="term" value="F:DNA (cytosine-5-)-methyltransferase activity"/>
    <property type="evidence" value="ECO:0007669"/>
    <property type="project" value="UniProtKB-EC"/>
</dbReference>
<name>A0A8S5PK28_9CAUD</name>
<accession>A0A8S5PK28</accession>
<keyword evidence="2 8" id="KW-0489">Methyltransferase</keyword>
<dbReference type="PROSITE" id="PS00094">
    <property type="entry name" value="C5_MTASE_1"/>
    <property type="match status" value="1"/>
</dbReference>
<comment type="similarity">
    <text evidence="8">Belongs to the class I-like SAM-binding methyltransferase superfamily. C5-methyltransferase family.</text>
</comment>
<keyword evidence="4 8" id="KW-0808">Transferase</keyword>
<keyword evidence="3" id="KW-1090">Inhibition of host innate immune response by virus</keyword>
<evidence type="ECO:0000256" key="5">
    <source>
        <dbReference type="ARBA" id="ARBA00022691"/>
    </source>
</evidence>
<dbReference type="InterPro" id="IPR001525">
    <property type="entry name" value="C5_MeTfrase"/>
</dbReference>